<evidence type="ECO:0000256" key="1">
    <source>
        <dbReference type="SAM" id="Coils"/>
    </source>
</evidence>
<accession>A0A9W4WMN2</accession>
<dbReference type="AlphaFoldDB" id="A0A9W4WMN2"/>
<sequence length="412" mass="47442">MPIFPINLVWRKTSKMASLKAVTKRSRGQQEPPRFETAYIYHGIDFEKLFDDGPSDPELEELFFKIMEAFDGLSEDNLSERTRELAKEAQKAHCDYTARVAKGRDPDTPVTLWDFWRFYVLMVKCVPYRHIGHRLVTEIVLELEKIGKTENPTWEDLPELGETTREEYLDPTNERVVGDDFSYTLEQWLNFNSWLARLIGSGSERGLNFVVWSIARGLENDLDKLEEDLEMIREKRKAAIEEHLEEVKAERAEKELRWRQEQGLESQPQSPEDKELIKKDEVVGTDAKSQVLDNEAFTEIGKDVETGAKMLCPEAVTRVAVAAEFLIQAAPVILKQSLTWYDGDPVDDSIQRIFRAGPLFPGTFGFNLERWGFWKRRLGELRSLLGDEDVEKNVDEALGKMSAVEVSIARHL</sequence>
<comment type="caution">
    <text evidence="2">The sequence shown here is derived from an EMBL/GenBank/DDBJ whole genome shotgun (WGS) entry which is preliminary data.</text>
</comment>
<proteinExistence type="predicted"/>
<dbReference type="InterPro" id="IPR022085">
    <property type="entry name" value="OpdG"/>
</dbReference>
<reference evidence="2" key="1">
    <citation type="submission" date="2022-08" db="EMBL/GenBank/DDBJ databases">
        <authorList>
            <person name="Giroux E."/>
            <person name="Giroux E."/>
        </authorList>
    </citation>
    <scope>NUCLEOTIDE SEQUENCE</scope>
    <source>
        <strain evidence="2">H1091258</strain>
    </source>
</reference>
<dbReference type="Proteomes" id="UP001152533">
    <property type="component" value="Unassembled WGS sequence"/>
</dbReference>
<dbReference type="EMBL" id="CAMGZC010000907">
    <property type="protein sequence ID" value="CAI0650641.1"/>
    <property type="molecule type" value="Genomic_DNA"/>
</dbReference>
<evidence type="ECO:0000313" key="3">
    <source>
        <dbReference type="Proteomes" id="UP001152533"/>
    </source>
</evidence>
<keyword evidence="3" id="KW-1185">Reference proteome</keyword>
<keyword evidence="1" id="KW-0175">Coiled coil</keyword>
<dbReference type="InterPro" id="IPR053204">
    <property type="entry name" value="Oxopyrrolidines_Biosynth-assoc"/>
</dbReference>
<dbReference type="PANTHER" id="PTHR38797:SF4">
    <property type="entry name" value="NUCLEAR PORE COMPLEX PROTEIN NUP85"/>
    <property type="match status" value="1"/>
</dbReference>
<dbReference type="Pfam" id="PF12311">
    <property type="entry name" value="DUF3632"/>
    <property type="match status" value="1"/>
</dbReference>
<organism evidence="2 3">
    <name type="scientific">Colletotrichum noveboracense</name>
    <dbReference type="NCBI Taxonomy" id="2664923"/>
    <lineage>
        <taxon>Eukaryota</taxon>
        <taxon>Fungi</taxon>
        <taxon>Dikarya</taxon>
        <taxon>Ascomycota</taxon>
        <taxon>Pezizomycotina</taxon>
        <taxon>Sordariomycetes</taxon>
        <taxon>Hypocreomycetidae</taxon>
        <taxon>Glomerellales</taxon>
        <taxon>Glomerellaceae</taxon>
        <taxon>Colletotrichum</taxon>
        <taxon>Colletotrichum gloeosporioides species complex</taxon>
    </lineage>
</organism>
<evidence type="ECO:0000313" key="2">
    <source>
        <dbReference type="EMBL" id="CAI0650641.1"/>
    </source>
</evidence>
<protein>
    <submittedName>
        <fullName evidence="2">Uncharacterized protein</fullName>
    </submittedName>
</protein>
<name>A0A9W4WMN2_9PEZI</name>
<gene>
    <name evidence="2" type="ORF">CGXH109_LOCUS98190</name>
</gene>
<dbReference type="PANTHER" id="PTHR38797">
    <property type="entry name" value="NUCLEAR PORE COMPLEX PROTEIN NUP85-RELATED"/>
    <property type="match status" value="1"/>
</dbReference>
<feature type="coiled-coil region" evidence="1">
    <location>
        <begin position="215"/>
        <end position="257"/>
    </location>
</feature>